<name>A0ABY5E015_9ACTN</name>
<dbReference type="Proteomes" id="UP001056035">
    <property type="component" value="Chromosome"/>
</dbReference>
<feature type="domain" description="Mce/MlaD" evidence="2">
    <location>
        <begin position="41"/>
        <end position="120"/>
    </location>
</feature>
<feature type="transmembrane region" description="Helical" evidence="1">
    <location>
        <begin position="9"/>
        <end position="30"/>
    </location>
</feature>
<keyword evidence="1" id="KW-0472">Membrane</keyword>
<dbReference type="EMBL" id="CP098502">
    <property type="protein sequence ID" value="UTI66180.1"/>
    <property type="molecule type" value="Genomic_DNA"/>
</dbReference>
<dbReference type="InterPro" id="IPR003399">
    <property type="entry name" value="Mce/MlaD"/>
</dbReference>
<keyword evidence="1" id="KW-1133">Transmembrane helix</keyword>
<proteinExistence type="predicted"/>
<evidence type="ECO:0000313" key="4">
    <source>
        <dbReference type="Proteomes" id="UP001056035"/>
    </source>
</evidence>
<dbReference type="PANTHER" id="PTHR33371:SF4">
    <property type="entry name" value="INTERMEMBRANE PHOSPHOLIPID TRANSPORT SYSTEM BINDING PROTEIN MLAD"/>
    <property type="match status" value="1"/>
</dbReference>
<evidence type="ECO:0000256" key="1">
    <source>
        <dbReference type="SAM" id="Phobius"/>
    </source>
</evidence>
<dbReference type="InterPro" id="IPR052336">
    <property type="entry name" value="MlaD_Phospholipid_Transporter"/>
</dbReference>
<keyword evidence="1" id="KW-0812">Transmembrane</keyword>
<organism evidence="3 4">
    <name type="scientific">Paraconexibacter antarcticus</name>
    <dbReference type="NCBI Taxonomy" id="2949664"/>
    <lineage>
        <taxon>Bacteria</taxon>
        <taxon>Bacillati</taxon>
        <taxon>Actinomycetota</taxon>
        <taxon>Thermoleophilia</taxon>
        <taxon>Solirubrobacterales</taxon>
        <taxon>Paraconexibacteraceae</taxon>
        <taxon>Paraconexibacter</taxon>
    </lineage>
</organism>
<keyword evidence="4" id="KW-1185">Reference proteome</keyword>
<evidence type="ECO:0000313" key="3">
    <source>
        <dbReference type="EMBL" id="UTI66180.1"/>
    </source>
</evidence>
<dbReference type="PANTHER" id="PTHR33371">
    <property type="entry name" value="INTERMEMBRANE PHOSPHOLIPID TRANSPORT SYSTEM BINDING PROTEIN MLAD-RELATED"/>
    <property type="match status" value="1"/>
</dbReference>
<evidence type="ECO:0000259" key="2">
    <source>
        <dbReference type="Pfam" id="PF02470"/>
    </source>
</evidence>
<accession>A0ABY5E015</accession>
<protein>
    <submittedName>
        <fullName evidence="3">MlaD family protein</fullName>
    </submittedName>
</protein>
<reference evidence="3 4" key="1">
    <citation type="submission" date="2022-06" db="EMBL/GenBank/DDBJ databases">
        <title>Paraconexibacter antarcticus.</title>
        <authorList>
            <person name="Kim C.S."/>
        </authorList>
    </citation>
    <scope>NUCLEOTIDE SEQUENCE [LARGE SCALE GENOMIC DNA]</scope>
    <source>
        <strain evidence="3 4">02-257</strain>
    </source>
</reference>
<gene>
    <name evidence="3" type="ORF">NBH00_08230</name>
</gene>
<sequence length="426" mass="45690">MKVIRDNKLMVSAIVGLVAAAAVVGGYILVHQRLPLPWKDTYKLNARFISAQAVTPGQGQQVAVSGVPVGEISRVSLDNGVAVVQMTIERSKLKAVHADATALLRPKTPLQDMQVQLDPGSRRAPTLPDGGTLPERATTPQVQLDEVLAKLDDDTRAYVTVTVDAIGRGLHHRGESLRRLLQTVGPTLQATKDVTTAVNARRTDLRHLVGALRRVTERLGPKDGEVARLVTAANKTFGAIGTEDAALGSSIDQLPATLRETRRALAQARPLALELPTAVRRLLPVTRAFTPALRQVQPLLRDGAPDLAKLRGFVRDARPLGREATPALTDLTAQTPDLTRTFGVVEELANELAYNPAGKEEGYLFWLAWFAHNASSFVSTGDANGAVWRGMIAVSCSSADVFPKNLPTVVGALLDAVRVCPDAANR</sequence>
<dbReference type="Pfam" id="PF02470">
    <property type="entry name" value="MlaD"/>
    <property type="match status" value="1"/>
</dbReference>
<dbReference type="RefSeq" id="WP_254572855.1">
    <property type="nucleotide sequence ID" value="NZ_CP098502.1"/>
</dbReference>